<feature type="transmembrane region" description="Helical" evidence="2">
    <location>
        <begin position="7"/>
        <end position="35"/>
    </location>
</feature>
<proteinExistence type="predicted"/>
<comment type="caution">
    <text evidence="3">The sequence shown here is derived from an EMBL/GenBank/DDBJ whole genome shotgun (WGS) entry which is preliminary data.</text>
</comment>
<accession>A0AAV9HJU8</accession>
<evidence type="ECO:0000256" key="2">
    <source>
        <dbReference type="SAM" id="Phobius"/>
    </source>
</evidence>
<dbReference type="Proteomes" id="UP001321749">
    <property type="component" value="Unassembled WGS sequence"/>
</dbReference>
<protein>
    <submittedName>
        <fullName evidence="3">Uncharacterized protein</fullName>
    </submittedName>
</protein>
<evidence type="ECO:0000313" key="3">
    <source>
        <dbReference type="EMBL" id="KAK4460160.1"/>
    </source>
</evidence>
<dbReference type="AlphaFoldDB" id="A0AAV9HJU8"/>
<name>A0AAV9HJU8_9PEZI</name>
<keyword evidence="2" id="KW-0472">Membrane</keyword>
<dbReference type="EMBL" id="MU865018">
    <property type="protein sequence ID" value="KAK4460160.1"/>
    <property type="molecule type" value="Genomic_DNA"/>
</dbReference>
<feature type="transmembrane region" description="Helical" evidence="2">
    <location>
        <begin position="702"/>
        <end position="728"/>
    </location>
</feature>
<feature type="transmembrane region" description="Helical" evidence="2">
    <location>
        <begin position="72"/>
        <end position="100"/>
    </location>
</feature>
<reference evidence="3" key="1">
    <citation type="journal article" date="2023" name="Mol. Phylogenet. Evol.">
        <title>Genome-scale phylogeny and comparative genomics of the fungal order Sordariales.</title>
        <authorList>
            <person name="Hensen N."/>
            <person name="Bonometti L."/>
            <person name="Westerberg I."/>
            <person name="Brannstrom I.O."/>
            <person name="Guillou S."/>
            <person name="Cros-Aarteil S."/>
            <person name="Calhoun S."/>
            <person name="Haridas S."/>
            <person name="Kuo A."/>
            <person name="Mondo S."/>
            <person name="Pangilinan J."/>
            <person name="Riley R."/>
            <person name="LaButti K."/>
            <person name="Andreopoulos B."/>
            <person name="Lipzen A."/>
            <person name="Chen C."/>
            <person name="Yan M."/>
            <person name="Daum C."/>
            <person name="Ng V."/>
            <person name="Clum A."/>
            <person name="Steindorff A."/>
            <person name="Ohm R.A."/>
            <person name="Martin F."/>
            <person name="Silar P."/>
            <person name="Natvig D.O."/>
            <person name="Lalanne C."/>
            <person name="Gautier V."/>
            <person name="Ament-Velasquez S.L."/>
            <person name="Kruys A."/>
            <person name="Hutchinson M.I."/>
            <person name="Powell A.J."/>
            <person name="Barry K."/>
            <person name="Miller A.N."/>
            <person name="Grigoriev I.V."/>
            <person name="Debuchy R."/>
            <person name="Gladieux P."/>
            <person name="Hiltunen Thoren M."/>
            <person name="Johannesson H."/>
        </authorList>
    </citation>
    <scope>NUCLEOTIDE SEQUENCE</scope>
    <source>
        <strain evidence="3">PSN324</strain>
    </source>
</reference>
<reference evidence="3" key="2">
    <citation type="submission" date="2023-06" db="EMBL/GenBank/DDBJ databases">
        <authorList>
            <consortium name="Lawrence Berkeley National Laboratory"/>
            <person name="Mondo S.J."/>
            <person name="Hensen N."/>
            <person name="Bonometti L."/>
            <person name="Westerberg I."/>
            <person name="Brannstrom I.O."/>
            <person name="Guillou S."/>
            <person name="Cros-Aarteil S."/>
            <person name="Calhoun S."/>
            <person name="Haridas S."/>
            <person name="Kuo A."/>
            <person name="Pangilinan J."/>
            <person name="Riley R."/>
            <person name="Labutti K."/>
            <person name="Andreopoulos B."/>
            <person name="Lipzen A."/>
            <person name="Chen C."/>
            <person name="Yanf M."/>
            <person name="Daum C."/>
            <person name="Ng V."/>
            <person name="Clum A."/>
            <person name="Steindorff A."/>
            <person name="Ohm R."/>
            <person name="Martin F."/>
            <person name="Silar P."/>
            <person name="Natvig D."/>
            <person name="Lalanne C."/>
            <person name="Gautier V."/>
            <person name="Ament-Velasquez S.L."/>
            <person name="Kruys A."/>
            <person name="Hutchinson M.I."/>
            <person name="Powell A.J."/>
            <person name="Barry K."/>
            <person name="Miller A.N."/>
            <person name="Grigoriev I.V."/>
            <person name="Debuchy R."/>
            <person name="Gladieux P."/>
            <person name="Thoren M.H."/>
            <person name="Johannesson H."/>
        </authorList>
    </citation>
    <scope>NUCLEOTIDE SEQUENCE</scope>
    <source>
        <strain evidence="3">PSN324</strain>
    </source>
</reference>
<feature type="region of interest" description="Disordered" evidence="1">
    <location>
        <begin position="794"/>
        <end position="817"/>
    </location>
</feature>
<keyword evidence="2" id="KW-0812">Transmembrane</keyword>
<keyword evidence="4" id="KW-1185">Reference proteome</keyword>
<sequence>MEITVGYAAGFIALALFIVQLWCPTIVTFILASILRDKETAATWSVAARAVLSSHWPFMLRAESSSRSHVRTAVYLASISLPTITVITAVTSVVTPIGLYEDVRPSRKITTPSFAYAGDPSAFGLATGPRLNHTFTRVCGNPAPVTCPGETDVSVLEGARITENGSYPFGLKSRVSDSVISVFSSGTSGARTTVSNFFDIEWRQLTWVRSLVADPVYDNGTARSAGRFQQIDSSILQNEYKVVEGLIVDAKDGGLGFRNHTLPTGLPLGAEWTEDILFIEPQTECVNTNLTIEFTVTTETPSYSNKTVGASTGIRDLVLTDRGGFSELNRTYPLFPFDRDNSQTNPELRIRAYKAAWLSNVYAALVLNVTNSLGNTNYSKSWSYMTSSMDKTFPLSVLSSVTDDQYNKLSITTTFGDYLNFMDLSKPEVYPNPEKLTRANFSSINILCEGAGGGDRANYTNIFVSCYQIRGAPTRVDGGYEGTLEAGSRWTSPILTCATALKASIKTVRFQTDGHSTNISTLRATQIAPKEYASPDKYPIWGIENSNAWLRDVVPIWGIISKAYENLPGIKALQQPSIYLPGSRGAFSARTGSLSSLQMEVNLPAAQFPFAALEALSTDEAVYHGYVSDYTGVGSMSMLQRWRELGRTAETAGQIINLIWTDISTSAVCGSRGVLGRRNAEPPEAHAKIHVRPVRRQVRYRLAFAIPALILAVIALLVTVAAGVIACFRGARIRHVHRALRQSSTGRLVTSLIGPPGESDLKMGSKEWSVKNGAREVDLSSLVPLMVSGLKNDSDSGWGDQEEFRGGASSDGYSSLKERPAVTVTDTTTTPLQQYDDDGTGYVYNGQNNQGYAAVSSSGVSATTSSTVTPDPPAPQVVPLQWVMYQGEPYLYYPHQTQKN</sequence>
<keyword evidence="2" id="KW-1133">Transmembrane helix</keyword>
<evidence type="ECO:0000313" key="4">
    <source>
        <dbReference type="Proteomes" id="UP001321749"/>
    </source>
</evidence>
<gene>
    <name evidence="3" type="ORF">QBC42DRAFT_230107</name>
</gene>
<evidence type="ECO:0000256" key="1">
    <source>
        <dbReference type="SAM" id="MobiDB-lite"/>
    </source>
</evidence>
<organism evidence="3 4">
    <name type="scientific">Cladorrhinum samala</name>
    <dbReference type="NCBI Taxonomy" id="585594"/>
    <lineage>
        <taxon>Eukaryota</taxon>
        <taxon>Fungi</taxon>
        <taxon>Dikarya</taxon>
        <taxon>Ascomycota</taxon>
        <taxon>Pezizomycotina</taxon>
        <taxon>Sordariomycetes</taxon>
        <taxon>Sordariomycetidae</taxon>
        <taxon>Sordariales</taxon>
        <taxon>Podosporaceae</taxon>
        <taxon>Cladorrhinum</taxon>
    </lineage>
</organism>